<name>A0A4R4ZKZ7_9ACTN</name>
<dbReference type="RefSeq" id="WP_132167878.1">
    <property type="nucleotide sequence ID" value="NZ_SMKX01000035.1"/>
</dbReference>
<gene>
    <name evidence="2" type="ORF">E1263_14850</name>
</gene>
<feature type="chain" id="PRO_5020683911" description="Ig-like domain repeat protein" evidence="1">
    <location>
        <begin position="28"/>
        <end position="347"/>
    </location>
</feature>
<evidence type="ECO:0000256" key="1">
    <source>
        <dbReference type="SAM" id="SignalP"/>
    </source>
</evidence>
<feature type="signal peptide" evidence="1">
    <location>
        <begin position="1"/>
        <end position="27"/>
    </location>
</feature>
<keyword evidence="3" id="KW-1185">Reference proteome</keyword>
<keyword evidence="1" id="KW-0732">Signal</keyword>
<protein>
    <recommendedName>
        <fullName evidence="4">Ig-like domain repeat protein</fullName>
    </recommendedName>
</protein>
<evidence type="ECO:0000313" key="3">
    <source>
        <dbReference type="Proteomes" id="UP000295124"/>
    </source>
</evidence>
<reference evidence="2 3" key="1">
    <citation type="submission" date="2019-03" db="EMBL/GenBank/DDBJ databases">
        <title>Draft genome sequences of novel Actinobacteria.</title>
        <authorList>
            <person name="Sahin N."/>
            <person name="Ay H."/>
            <person name="Saygin H."/>
        </authorList>
    </citation>
    <scope>NUCLEOTIDE SEQUENCE [LARGE SCALE GENOMIC DNA]</scope>
    <source>
        <strain evidence="2 3">JCM 13523</strain>
    </source>
</reference>
<organism evidence="2 3">
    <name type="scientific">Kribbella antibiotica</name>
    <dbReference type="NCBI Taxonomy" id="190195"/>
    <lineage>
        <taxon>Bacteria</taxon>
        <taxon>Bacillati</taxon>
        <taxon>Actinomycetota</taxon>
        <taxon>Actinomycetes</taxon>
        <taxon>Propionibacteriales</taxon>
        <taxon>Kribbellaceae</taxon>
        <taxon>Kribbella</taxon>
    </lineage>
</organism>
<sequence>MHGRRALAALLAAPLLTLTIGSTPAQAAGDPMKVTLSRTSVAVASLNTVPVTVTVEGSYTDLSASKDLYVQFKRIGGSGPLTELSSMPLALVDGDGTPGLWKGTVNVPSTANGTIEPAVIDGYRIFPGEPPNSPSPVANPPVLVVNGTHIPKLTSLLTPKVVPYDKPWTVRYTVTDSQTGKPYGSRIRMWFGFEEYCLGSGPGSGSPESVLTDISGNFSRAFAANRNGDWTSCVNIPGKPDDIASLETRVLRPAAITATPSRTSAPVGTLVPVNGTVINGSYCQVALQRLYGASAWRTIGTTAVRTNGRFTLNAQPSAKATFTYRAYLRPCGDKVAGTTKPFTIRGT</sequence>
<dbReference type="AlphaFoldDB" id="A0A4R4ZKZ7"/>
<proteinExistence type="predicted"/>
<accession>A0A4R4ZKZ7</accession>
<evidence type="ECO:0000313" key="2">
    <source>
        <dbReference type="EMBL" id="TDD59461.1"/>
    </source>
</evidence>
<comment type="caution">
    <text evidence="2">The sequence shown here is derived from an EMBL/GenBank/DDBJ whole genome shotgun (WGS) entry which is preliminary data.</text>
</comment>
<dbReference type="OrthoDB" id="3405225at2"/>
<evidence type="ECO:0008006" key="4">
    <source>
        <dbReference type="Google" id="ProtNLM"/>
    </source>
</evidence>
<dbReference type="EMBL" id="SMKX01000035">
    <property type="protein sequence ID" value="TDD59461.1"/>
    <property type="molecule type" value="Genomic_DNA"/>
</dbReference>
<dbReference type="Proteomes" id="UP000295124">
    <property type="component" value="Unassembled WGS sequence"/>
</dbReference>